<dbReference type="InterPro" id="IPR046623">
    <property type="entry name" value="DUF6536"/>
</dbReference>
<evidence type="ECO:0000313" key="5">
    <source>
        <dbReference type="Proteomes" id="UP000266188"/>
    </source>
</evidence>
<evidence type="ECO:0000256" key="2">
    <source>
        <dbReference type="SAM" id="Phobius"/>
    </source>
</evidence>
<keyword evidence="5" id="KW-1185">Reference proteome</keyword>
<keyword evidence="2" id="KW-0472">Membrane</keyword>
<name>A0A3A2ZJ35_9EURO</name>
<feature type="compositionally biased region" description="Polar residues" evidence="1">
    <location>
        <begin position="42"/>
        <end position="55"/>
    </location>
</feature>
<gene>
    <name evidence="4" type="ORF">PHISCL_06248</name>
</gene>
<feature type="compositionally biased region" description="Polar residues" evidence="1">
    <location>
        <begin position="11"/>
        <end position="27"/>
    </location>
</feature>
<feature type="domain" description="DUF6536" evidence="3">
    <location>
        <begin position="99"/>
        <end position="185"/>
    </location>
</feature>
<evidence type="ECO:0000259" key="3">
    <source>
        <dbReference type="Pfam" id="PF20163"/>
    </source>
</evidence>
<sequence length="188" mass="20319">MKVDISPLRSWAQSLSSTQRSRVSLSNDPHREETELLAISKDQPTASATRVTTESGAPEEQTPLKPTYDEAITSTQTDGNSAVPDLEDSNQPKIQQSTWIKGAYLCGYAAIGLLLLNVILVSVTVFYEGSCQTVSRSSTGLHVIINSIGTCTLAASNYSMQTLVALTRSAIDIYHAKRLYLHIGGTTL</sequence>
<evidence type="ECO:0000313" key="4">
    <source>
        <dbReference type="EMBL" id="RJE21417.1"/>
    </source>
</evidence>
<feature type="region of interest" description="Disordered" evidence="1">
    <location>
        <begin position="1"/>
        <end position="68"/>
    </location>
</feature>
<evidence type="ECO:0000256" key="1">
    <source>
        <dbReference type="SAM" id="MobiDB-lite"/>
    </source>
</evidence>
<dbReference type="STRING" id="2070753.A0A3A2ZJ35"/>
<comment type="caution">
    <text evidence="4">The sequence shown here is derived from an EMBL/GenBank/DDBJ whole genome shotgun (WGS) entry which is preliminary data.</text>
</comment>
<protein>
    <recommendedName>
        <fullName evidence="3">DUF6536 domain-containing protein</fullName>
    </recommendedName>
</protein>
<dbReference type="PANTHER" id="PTHR35395">
    <property type="entry name" value="DUF6536 DOMAIN-CONTAINING PROTEIN"/>
    <property type="match status" value="1"/>
</dbReference>
<dbReference type="OrthoDB" id="5429634at2759"/>
<dbReference type="Pfam" id="PF20163">
    <property type="entry name" value="DUF6536"/>
    <property type="match status" value="1"/>
</dbReference>
<proteinExistence type="predicted"/>
<dbReference type="EMBL" id="MVGC01000230">
    <property type="protein sequence ID" value="RJE21417.1"/>
    <property type="molecule type" value="Genomic_DNA"/>
</dbReference>
<feature type="transmembrane region" description="Helical" evidence="2">
    <location>
        <begin position="103"/>
        <end position="127"/>
    </location>
</feature>
<dbReference type="Proteomes" id="UP000266188">
    <property type="component" value="Unassembled WGS sequence"/>
</dbReference>
<dbReference type="AlphaFoldDB" id="A0A3A2ZJ35"/>
<keyword evidence="2" id="KW-0812">Transmembrane</keyword>
<reference evidence="5" key="1">
    <citation type="submission" date="2017-02" db="EMBL/GenBank/DDBJ databases">
        <authorList>
            <person name="Tafer H."/>
            <person name="Lopandic K."/>
        </authorList>
    </citation>
    <scope>NUCLEOTIDE SEQUENCE [LARGE SCALE GENOMIC DNA]</scope>
    <source>
        <strain evidence="5">CBS 366.77</strain>
    </source>
</reference>
<dbReference type="PANTHER" id="PTHR35395:SF1">
    <property type="entry name" value="DUF6536 DOMAIN-CONTAINING PROTEIN"/>
    <property type="match status" value="1"/>
</dbReference>
<accession>A0A3A2ZJ35</accession>
<organism evidence="4 5">
    <name type="scientific">Aspergillus sclerotialis</name>
    <dbReference type="NCBI Taxonomy" id="2070753"/>
    <lineage>
        <taxon>Eukaryota</taxon>
        <taxon>Fungi</taxon>
        <taxon>Dikarya</taxon>
        <taxon>Ascomycota</taxon>
        <taxon>Pezizomycotina</taxon>
        <taxon>Eurotiomycetes</taxon>
        <taxon>Eurotiomycetidae</taxon>
        <taxon>Eurotiales</taxon>
        <taxon>Aspergillaceae</taxon>
        <taxon>Aspergillus</taxon>
        <taxon>Aspergillus subgen. Polypaecilum</taxon>
    </lineage>
</organism>
<keyword evidence="2" id="KW-1133">Transmembrane helix</keyword>